<organism evidence="7">
    <name type="scientific">uncultured Solirubrobacteraceae bacterium</name>
    <dbReference type="NCBI Taxonomy" id="1162706"/>
    <lineage>
        <taxon>Bacteria</taxon>
        <taxon>Bacillati</taxon>
        <taxon>Actinomycetota</taxon>
        <taxon>Thermoleophilia</taxon>
        <taxon>Solirubrobacterales</taxon>
        <taxon>Solirubrobacteraceae</taxon>
        <taxon>environmental samples</taxon>
    </lineage>
</organism>
<dbReference type="CDD" id="cd00685">
    <property type="entry name" value="Trans_IPPS_HT"/>
    <property type="match status" value="1"/>
</dbReference>
<comment type="cofactor">
    <cofactor evidence="1">
        <name>Mg(2+)</name>
        <dbReference type="ChEBI" id="CHEBI:18420"/>
    </cofactor>
</comment>
<evidence type="ECO:0000256" key="3">
    <source>
        <dbReference type="ARBA" id="ARBA00022679"/>
    </source>
</evidence>
<dbReference type="GO" id="GO:0004659">
    <property type="term" value="F:prenyltransferase activity"/>
    <property type="evidence" value="ECO:0007669"/>
    <property type="project" value="InterPro"/>
</dbReference>
<keyword evidence="5" id="KW-0460">Magnesium</keyword>
<evidence type="ECO:0000256" key="4">
    <source>
        <dbReference type="ARBA" id="ARBA00022723"/>
    </source>
</evidence>
<dbReference type="PANTHER" id="PTHR12001">
    <property type="entry name" value="GERANYLGERANYL PYROPHOSPHATE SYNTHASE"/>
    <property type="match status" value="1"/>
</dbReference>
<dbReference type="AlphaFoldDB" id="A0A6J4RN73"/>
<dbReference type="InterPro" id="IPR000092">
    <property type="entry name" value="Polyprenyl_synt"/>
</dbReference>
<gene>
    <name evidence="7" type="ORF">AVDCRST_MAG85-474</name>
</gene>
<proteinExistence type="inferred from homology"/>
<dbReference type="PANTHER" id="PTHR12001:SF69">
    <property type="entry name" value="ALL TRANS-POLYPRENYL-DIPHOSPHATE SYNTHASE PDSS1"/>
    <property type="match status" value="1"/>
</dbReference>
<evidence type="ECO:0000313" key="7">
    <source>
        <dbReference type="EMBL" id="CAA9477973.1"/>
    </source>
</evidence>
<evidence type="ECO:0000256" key="1">
    <source>
        <dbReference type="ARBA" id="ARBA00001946"/>
    </source>
</evidence>
<sequence>MTSPGGPSLRGPEGENRVLDPAVARIVEAGGPHVPPLLARVEERLVEVAGSYGEVLAEHATATISAGGKRLRPLLVLLAAGPDAPEEPLLRAAASVELVHAATLVHDDVLDDASLRRGRPTVYATAGRDMATATGDLLFSRAFAQLVQNESVDQVRALSRASSALARGELVQREDAWRVVPVERYLLRCELKTARLFEAACELGESVAGAPPSLGAFGRRVGLAFQILDDVLDVSGPAERTGKHRGTDLLDGTVTLPFILADLGIDPRSVDTRERAEEVCDAIAATGALDESRARALEYVAAAKDDLPDLPQRRALELVADSVVERYS</sequence>
<dbReference type="EMBL" id="CADCVT010000051">
    <property type="protein sequence ID" value="CAA9477973.1"/>
    <property type="molecule type" value="Genomic_DNA"/>
</dbReference>
<dbReference type="PROSITE" id="PS00444">
    <property type="entry name" value="POLYPRENYL_SYNTHASE_2"/>
    <property type="match status" value="1"/>
</dbReference>
<evidence type="ECO:0000256" key="6">
    <source>
        <dbReference type="RuleBase" id="RU004466"/>
    </source>
</evidence>
<name>A0A6J4RN73_9ACTN</name>
<evidence type="ECO:0008006" key="8">
    <source>
        <dbReference type="Google" id="ProtNLM"/>
    </source>
</evidence>
<dbReference type="Pfam" id="PF00348">
    <property type="entry name" value="polyprenyl_synt"/>
    <property type="match status" value="1"/>
</dbReference>
<keyword evidence="4" id="KW-0479">Metal-binding</keyword>
<dbReference type="Gene3D" id="1.10.600.10">
    <property type="entry name" value="Farnesyl Diphosphate Synthase"/>
    <property type="match status" value="1"/>
</dbReference>
<dbReference type="SFLD" id="SFLDS00005">
    <property type="entry name" value="Isoprenoid_Synthase_Type_I"/>
    <property type="match status" value="1"/>
</dbReference>
<dbReference type="InterPro" id="IPR008949">
    <property type="entry name" value="Isoprenoid_synthase_dom_sf"/>
</dbReference>
<keyword evidence="3 6" id="KW-0808">Transferase</keyword>
<evidence type="ECO:0000256" key="5">
    <source>
        <dbReference type="ARBA" id="ARBA00022842"/>
    </source>
</evidence>
<evidence type="ECO:0000256" key="2">
    <source>
        <dbReference type="ARBA" id="ARBA00006706"/>
    </source>
</evidence>
<dbReference type="InterPro" id="IPR033749">
    <property type="entry name" value="Polyprenyl_synt_CS"/>
</dbReference>
<reference evidence="7" key="1">
    <citation type="submission" date="2020-02" db="EMBL/GenBank/DDBJ databases">
        <authorList>
            <person name="Meier V. D."/>
        </authorList>
    </citation>
    <scope>NUCLEOTIDE SEQUENCE</scope>
    <source>
        <strain evidence="7">AVDCRST_MAG85</strain>
    </source>
</reference>
<comment type="similarity">
    <text evidence="2 6">Belongs to the FPP/GGPP synthase family.</text>
</comment>
<dbReference type="GO" id="GO:0008299">
    <property type="term" value="P:isoprenoid biosynthetic process"/>
    <property type="evidence" value="ECO:0007669"/>
    <property type="project" value="InterPro"/>
</dbReference>
<accession>A0A6J4RN73</accession>
<dbReference type="PROSITE" id="PS00723">
    <property type="entry name" value="POLYPRENYL_SYNTHASE_1"/>
    <property type="match status" value="1"/>
</dbReference>
<dbReference type="SUPFAM" id="SSF48576">
    <property type="entry name" value="Terpenoid synthases"/>
    <property type="match status" value="1"/>
</dbReference>
<dbReference type="GO" id="GO:0046872">
    <property type="term" value="F:metal ion binding"/>
    <property type="evidence" value="ECO:0007669"/>
    <property type="project" value="UniProtKB-KW"/>
</dbReference>
<protein>
    <recommendedName>
        <fullName evidence="8">Polyprenyl synthetase family protein</fullName>
    </recommendedName>
</protein>